<evidence type="ECO:0000313" key="5">
    <source>
        <dbReference type="Proteomes" id="UP000401717"/>
    </source>
</evidence>
<name>A0A564FYL8_9HYPH</name>
<dbReference type="InterPro" id="IPR012312">
    <property type="entry name" value="Hemerythrin-like"/>
</dbReference>
<dbReference type="AlphaFoldDB" id="A0A564FYL8"/>
<dbReference type="EMBL" id="CABFVH010000015">
    <property type="protein sequence ID" value="VUF12974.1"/>
    <property type="molecule type" value="Genomic_DNA"/>
</dbReference>
<keyword evidence="2" id="KW-0472">Membrane</keyword>
<organism evidence="4 5">
    <name type="scientific">Methylobacterium dankookense</name>
    <dbReference type="NCBI Taxonomy" id="560405"/>
    <lineage>
        <taxon>Bacteria</taxon>
        <taxon>Pseudomonadati</taxon>
        <taxon>Pseudomonadota</taxon>
        <taxon>Alphaproteobacteria</taxon>
        <taxon>Hyphomicrobiales</taxon>
        <taxon>Methylobacteriaceae</taxon>
        <taxon>Methylobacterium</taxon>
    </lineage>
</organism>
<dbReference type="Proteomes" id="UP000401717">
    <property type="component" value="Unassembled WGS sequence"/>
</dbReference>
<keyword evidence="2" id="KW-1133">Transmembrane helix</keyword>
<evidence type="ECO:0000256" key="2">
    <source>
        <dbReference type="SAM" id="Phobius"/>
    </source>
</evidence>
<protein>
    <recommendedName>
        <fullName evidence="3">Hemerythrin-like domain-containing protein</fullName>
    </recommendedName>
</protein>
<dbReference type="OrthoDB" id="8017346at2"/>
<dbReference type="RefSeq" id="WP_144764581.1">
    <property type="nucleotide sequence ID" value="NZ_CABFVH010000015.1"/>
</dbReference>
<feature type="transmembrane region" description="Helical" evidence="2">
    <location>
        <begin position="161"/>
        <end position="181"/>
    </location>
</feature>
<gene>
    <name evidence="4" type="ORF">MTDSW087_02669</name>
</gene>
<dbReference type="Pfam" id="PF01814">
    <property type="entry name" value="Hemerythrin"/>
    <property type="match status" value="1"/>
</dbReference>
<proteinExistence type="predicted"/>
<feature type="domain" description="Hemerythrin-like" evidence="3">
    <location>
        <begin position="3"/>
        <end position="117"/>
    </location>
</feature>
<keyword evidence="2" id="KW-0812">Transmembrane</keyword>
<accession>A0A564FYL8</accession>
<feature type="region of interest" description="Disordered" evidence="1">
    <location>
        <begin position="189"/>
        <end position="238"/>
    </location>
</feature>
<evidence type="ECO:0000313" key="4">
    <source>
        <dbReference type="EMBL" id="VUF12974.1"/>
    </source>
</evidence>
<evidence type="ECO:0000259" key="3">
    <source>
        <dbReference type="Pfam" id="PF01814"/>
    </source>
</evidence>
<reference evidence="4 5" key="1">
    <citation type="submission" date="2019-06" db="EMBL/GenBank/DDBJ databases">
        <authorList>
            <person name="Rodrigo-Torres L."/>
            <person name="Arahal R. D."/>
            <person name="Lucena T."/>
        </authorList>
    </citation>
    <scope>NUCLEOTIDE SEQUENCE [LARGE SCALE GENOMIC DNA]</scope>
    <source>
        <strain evidence="4 5">SW08-7</strain>
    </source>
</reference>
<evidence type="ECO:0000256" key="1">
    <source>
        <dbReference type="SAM" id="MobiDB-lite"/>
    </source>
</evidence>
<sequence length="238" mass="26367">MDIWHFIERDHANIAHLIHEMPAAFPGSGVLRSRDRLLADLIDELDLHAASLAGSLYPALRRDPGTARLVADLADEEAGFMRALRRLQRERSGARGWLDRFADATYAVDRWLHRHRHELAPAARARLFGPDLERVADAFVGARRRALHGRGGGFPAHLQTAGAAVALTSAAALLIWGLVAAGRHPAVRRRLDPNRTADAAPPRGRDETPRERQERLLDEAIEETFPASDPIAPSRITR</sequence>
<feature type="compositionally biased region" description="Basic and acidic residues" evidence="1">
    <location>
        <begin position="203"/>
        <end position="218"/>
    </location>
</feature>